<evidence type="ECO:0000256" key="1">
    <source>
        <dbReference type="ARBA" id="ARBA00004196"/>
    </source>
</evidence>
<dbReference type="EMBL" id="BAABFA010000004">
    <property type="protein sequence ID" value="GAA4460293.1"/>
    <property type="molecule type" value="Genomic_DNA"/>
</dbReference>
<evidence type="ECO:0000256" key="5">
    <source>
        <dbReference type="ARBA" id="ARBA00023002"/>
    </source>
</evidence>
<dbReference type="InterPro" id="IPR051395">
    <property type="entry name" value="Cytochrome_c_Peroxidase/MauG"/>
</dbReference>
<keyword evidence="10" id="KW-0575">Peroxidase</keyword>
<accession>A0ABP8N6G3</accession>
<gene>
    <name evidence="10" type="ORF">GCM10023093_02680</name>
</gene>
<keyword evidence="11" id="KW-1185">Reference proteome</keyword>
<dbReference type="Pfam" id="PF03150">
    <property type="entry name" value="CCP_MauG"/>
    <property type="match status" value="1"/>
</dbReference>
<keyword evidence="5" id="KW-0560">Oxidoreductase</keyword>
<dbReference type="InterPro" id="IPR004852">
    <property type="entry name" value="Di-haem_cyt_c_peroxidsae"/>
</dbReference>
<proteinExistence type="predicted"/>
<dbReference type="SUPFAM" id="SSF46626">
    <property type="entry name" value="Cytochrome c"/>
    <property type="match status" value="2"/>
</dbReference>
<evidence type="ECO:0000256" key="4">
    <source>
        <dbReference type="ARBA" id="ARBA00022729"/>
    </source>
</evidence>
<dbReference type="InterPro" id="IPR036909">
    <property type="entry name" value="Cyt_c-like_dom_sf"/>
</dbReference>
<keyword evidence="6 7" id="KW-0408">Iron</keyword>
<feature type="chain" id="PRO_5047084264" evidence="8">
    <location>
        <begin position="28"/>
        <end position="602"/>
    </location>
</feature>
<evidence type="ECO:0000313" key="10">
    <source>
        <dbReference type="EMBL" id="GAA4460293.1"/>
    </source>
</evidence>
<dbReference type="RefSeq" id="WP_345077372.1">
    <property type="nucleotide sequence ID" value="NZ_BAABFA010000004.1"/>
</dbReference>
<evidence type="ECO:0000256" key="3">
    <source>
        <dbReference type="ARBA" id="ARBA00022723"/>
    </source>
</evidence>
<comment type="caution">
    <text evidence="10">The sequence shown here is derived from an EMBL/GenBank/DDBJ whole genome shotgun (WGS) entry which is preliminary data.</text>
</comment>
<organism evidence="10 11">
    <name type="scientific">Nemorincola caseinilytica</name>
    <dbReference type="NCBI Taxonomy" id="2054315"/>
    <lineage>
        <taxon>Bacteria</taxon>
        <taxon>Pseudomonadati</taxon>
        <taxon>Bacteroidota</taxon>
        <taxon>Chitinophagia</taxon>
        <taxon>Chitinophagales</taxon>
        <taxon>Chitinophagaceae</taxon>
        <taxon>Nemorincola</taxon>
    </lineage>
</organism>
<feature type="signal peptide" evidence="8">
    <location>
        <begin position="1"/>
        <end position="27"/>
    </location>
</feature>
<dbReference type="Gene3D" id="1.10.760.10">
    <property type="entry name" value="Cytochrome c-like domain"/>
    <property type="match status" value="2"/>
</dbReference>
<name>A0ABP8N6G3_9BACT</name>
<dbReference type="Gene3D" id="1.20.1420.20">
    <property type="entry name" value="M75 peptidase, HXXE motif"/>
    <property type="match status" value="1"/>
</dbReference>
<reference evidence="11" key="1">
    <citation type="journal article" date="2019" name="Int. J. Syst. Evol. Microbiol.">
        <title>The Global Catalogue of Microorganisms (GCM) 10K type strain sequencing project: providing services to taxonomists for standard genome sequencing and annotation.</title>
        <authorList>
            <consortium name="The Broad Institute Genomics Platform"/>
            <consortium name="The Broad Institute Genome Sequencing Center for Infectious Disease"/>
            <person name="Wu L."/>
            <person name="Ma J."/>
        </authorList>
    </citation>
    <scope>NUCLEOTIDE SEQUENCE [LARGE SCALE GENOMIC DNA]</scope>
    <source>
        <strain evidence="11">JCM 32105</strain>
    </source>
</reference>
<keyword evidence="3 7" id="KW-0479">Metal-binding</keyword>
<dbReference type="PANTHER" id="PTHR30600">
    <property type="entry name" value="CYTOCHROME C PEROXIDASE-RELATED"/>
    <property type="match status" value="1"/>
</dbReference>
<sequence length="602" mass="67608">MNRYYKRYGILLALVSIVAFLSFTSTTDPKARTAAYYDRQLNTLLSSLTSFNRAAVSGMPKDTLLQRFFTCRQHYKAIELFVDVFLMNKARIINGPDLLRIDEENPSDSMKPHGFQHIESILYADRIDKTELAKELKLLTVTITRLRNDPDRIYYFTDDKIWTALRLGTYRVISMGITGFDVPLSYHALPEARATLSSIQQIAGFYKEQMADSIWNAGNVLFKNADSYLAAHNDFNTFDRLSFIRHYLAPISSWLAQAGRAYVNTHELYPIAPYASHLFAKDVFNTDFFSLNSDMLATPQRVALGKRLFYDPILSGNGRRSCASCHKPELAFTDGLVKPMDLSGKRQLQRNTPTLWNAALQTAQFYDSRAKVLERQLSAVVHNADEMNGSLLQSVPRLAADSIYAGMFRKAYAADAHPISEHNIANAVSSYIRTLVALDSRFDKYMRMETDSLTASERNGFNLFMGKAKCGTCHYAPLFNGLTPPLYQDTESETLAVPATDAPRSALDDDLGKAAFTQHPFHRYSFKTPTVRNSALTAPYMHNGVFATLDAVLDFYDNGGGAGRGIDLPTQTLPAEKLHLTKKEKKDIIAFLHTLTDTTAAR</sequence>
<dbReference type="GO" id="GO:0004601">
    <property type="term" value="F:peroxidase activity"/>
    <property type="evidence" value="ECO:0007669"/>
    <property type="project" value="UniProtKB-KW"/>
</dbReference>
<dbReference type="PANTHER" id="PTHR30600:SF10">
    <property type="entry name" value="BLL6722 PROTEIN"/>
    <property type="match status" value="1"/>
</dbReference>
<comment type="subcellular location">
    <subcellularLocation>
        <location evidence="1">Cell envelope</location>
    </subcellularLocation>
</comment>
<dbReference type="PROSITE" id="PS51007">
    <property type="entry name" value="CYTC"/>
    <property type="match status" value="2"/>
</dbReference>
<feature type="domain" description="Cytochrome c" evidence="9">
    <location>
        <begin position="455"/>
        <end position="596"/>
    </location>
</feature>
<evidence type="ECO:0000256" key="7">
    <source>
        <dbReference type="PROSITE-ProRule" id="PRU00433"/>
    </source>
</evidence>
<dbReference type="InterPro" id="IPR009056">
    <property type="entry name" value="Cyt_c-like_dom"/>
</dbReference>
<evidence type="ECO:0000259" key="9">
    <source>
        <dbReference type="PROSITE" id="PS51007"/>
    </source>
</evidence>
<protein>
    <submittedName>
        <fullName evidence="10">Cytochrome c peroxidase</fullName>
    </submittedName>
</protein>
<evidence type="ECO:0000256" key="6">
    <source>
        <dbReference type="ARBA" id="ARBA00023004"/>
    </source>
</evidence>
<evidence type="ECO:0000256" key="2">
    <source>
        <dbReference type="ARBA" id="ARBA00022617"/>
    </source>
</evidence>
<evidence type="ECO:0000256" key="8">
    <source>
        <dbReference type="SAM" id="SignalP"/>
    </source>
</evidence>
<dbReference type="Proteomes" id="UP001500067">
    <property type="component" value="Unassembled WGS sequence"/>
</dbReference>
<keyword evidence="2 7" id="KW-0349">Heme</keyword>
<feature type="domain" description="Cytochrome c" evidence="9">
    <location>
        <begin position="300"/>
        <end position="436"/>
    </location>
</feature>
<keyword evidence="4 8" id="KW-0732">Signal</keyword>
<dbReference type="InterPro" id="IPR038352">
    <property type="entry name" value="Imelysin_sf"/>
</dbReference>
<evidence type="ECO:0000313" key="11">
    <source>
        <dbReference type="Proteomes" id="UP001500067"/>
    </source>
</evidence>